<sequence length="198" mass="21313">MQNTAEYATLQRYPRSTQPGQHAGYPGPRREINEGLKAVIPRAPNIGGDLSVPTWVKQYSARPSDRRLHCRAARNVLSNSDGSPTYHRVVFVLIQHQAPSLARQPARQMQAASSHHPTLTSRIAPVRARSKHCQPQRQGLQGTVAPSGIPTGVPFGASRHLLPPETPRYVTGVASSLSSSAPSGLALGDVKRLVVNSG</sequence>
<protein>
    <submittedName>
        <fullName evidence="2">Uncharacterized protein</fullName>
    </submittedName>
</protein>
<proteinExistence type="predicted"/>
<name>G2RDH7_THETT</name>
<dbReference type="Proteomes" id="UP000008181">
    <property type="component" value="Chromosome 5"/>
</dbReference>
<feature type="region of interest" description="Disordered" evidence="1">
    <location>
        <begin position="1"/>
        <end position="30"/>
    </location>
</feature>
<evidence type="ECO:0000313" key="2">
    <source>
        <dbReference type="EMBL" id="AEO69959.1"/>
    </source>
</evidence>
<dbReference type="GeneID" id="11519227"/>
<dbReference type="EMBL" id="CP003013">
    <property type="protein sequence ID" value="AEO69959.1"/>
    <property type="molecule type" value="Genomic_DNA"/>
</dbReference>
<feature type="region of interest" description="Disordered" evidence="1">
    <location>
        <begin position="126"/>
        <end position="148"/>
    </location>
</feature>
<dbReference type="RefSeq" id="XP_003656295.1">
    <property type="nucleotide sequence ID" value="XM_003656247.1"/>
</dbReference>
<evidence type="ECO:0000313" key="3">
    <source>
        <dbReference type="Proteomes" id="UP000008181"/>
    </source>
</evidence>
<dbReference type="HOGENOM" id="CLU_1378994_0_0_1"/>
<evidence type="ECO:0000256" key="1">
    <source>
        <dbReference type="SAM" id="MobiDB-lite"/>
    </source>
</evidence>
<accession>G2RDH7</accession>
<dbReference type="KEGG" id="ttt:THITE_2120729"/>
<organism evidence="2 3">
    <name type="scientific">Thermothielavioides terrestris (strain ATCC 38088 / NRRL 8126)</name>
    <name type="common">Thielavia terrestris</name>
    <dbReference type="NCBI Taxonomy" id="578455"/>
    <lineage>
        <taxon>Eukaryota</taxon>
        <taxon>Fungi</taxon>
        <taxon>Dikarya</taxon>
        <taxon>Ascomycota</taxon>
        <taxon>Pezizomycotina</taxon>
        <taxon>Sordariomycetes</taxon>
        <taxon>Sordariomycetidae</taxon>
        <taxon>Sordariales</taxon>
        <taxon>Chaetomiaceae</taxon>
        <taxon>Thermothielavioides</taxon>
        <taxon>Thermothielavioides terrestris</taxon>
    </lineage>
</organism>
<reference evidence="2 3" key="1">
    <citation type="journal article" date="2011" name="Nat. Biotechnol.">
        <title>Comparative genomic analysis of the thermophilic biomass-degrading fungi Myceliophthora thermophila and Thielavia terrestris.</title>
        <authorList>
            <person name="Berka R.M."/>
            <person name="Grigoriev I.V."/>
            <person name="Otillar R."/>
            <person name="Salamov A."/>
            <person name="Grimwood J."/>
            <person name="Reid I."/>
            <person name="Ishmael N."/>
            <person name="John T."/>
            <person name="Darmond C."/>
            <person name="Moisan M.-C."/>
            <person name="Henrissat B."/>
            <person name="Coutinho P.M."/>
            <person name="Lombard V."/>
            <person name="Natvig D.O."/>
            <person name="Lindquist E."/>
            <person name="Schmutz J."/>
            <person name="Lucas S."/>
            <person name="Harris P."/>
            <person name="Powlowski J."/>
            <person name="Bellemare A."/>
            <person name="Taylor D."/>
            <person name="Butler G."/>
            <person name="de Vries R.P."/>
            <person name="Allijn I.E."/>
            <person name="van den Brink J."/>
            <person name="Ushinsky S."/>
            <person name="Storms R."/>
            <person name="Powell A.J."/>
            <person name="Paulsen I.T."/>
            <person name="Elbourne L.D.H."/>
            <person name="Baker S.E."/>
            <person name="Magnuson J."/>
            <person name="LaBoissiere S."/>
            <person name="Clutterbuck A.J."/>
            <person name="Martinez D."/>
            <person name="Wogulis M."/>
            <person name="de Leon A.L."/>
            <person name="Rey M.W."/>
            <person name="Tsang A."/>
        </authorList>
    </citation>
    <scope>NUCLEOTIDE SEQUENCE [LARGE SCALE GENOMIC DNA]</scope>
    <source>
        <strain evidence="3">ATCC 38088 / NRRL 8126</strain>
    </source>
</reference>
<keyword evidence="3" id="KW-1185">Reference proteome</keyword>
<gene>
    <name evidence="2" type="ORF">THITE_2120729</name>
</gene>
<dbReference type="AlphaFoldDB" id="G2RDH7"/>